<organism evidence="1">
    <name type="scientific">Schistocephalus solidus</name>
    <name type="common">Tapeworm</name>
    <dbReference type="NCBI Taxonomy" id="70667"/>
    <lineage>
        <taxon>Eukaryota</taxon>
        <taxon>Metazoa</taxon>
        <taxon>Spiralia</taxon>
        <taxon>Lophotrochozoa</taxon>
        <taxon>Platyhelminthes</taxon>
        <taxon>Cestoda</taxon>
        <taxon>Eucestoda</taxon>
        <taxon>Diphyllobothriidea</taxon>
        <taxon>Diphyllobothriidae</taxon>
        <taxon>Schistocephalus</taxon>
    </lineage>
</organism>
<dbReference type="AlphaFoldDB" id="A0A183TQK7"/>
<dbReference type="WBParaSite" id="SSLN_0001946901-mRNA-1">
    <property type="protein sequence ID" value="SSLN_0001946901-mRNA-1"/>
    <property type="gene ID" value="SSLN_0001946901"/>
</dbReference>
<accession>A0A183TQK7</accession>
<protein>
    <submittedName>
        <fullName evidence="1">PP_kinase domain-containing protein</fullName>
    </submittedName>
</protein>
<proteinExistence type="predicted"/>
<evidence type="ECO:0000313" key="1">
    <source>
        <dbReference type="WBParaSite" id="SSLN_0001946901-mRNA-1"/>
    </source>
</evidence>
<sequence>LNLDIFLRFCNPDDGLQVQLVIKAGSDGFASLIGRLCSRHGRVPMMISWPVLSPLRFDPGVHDEFLSLTSTGGYEQ</sequence>
<name>A0A183TQK7_SCHSO</name>
<reference evidence="1" key="1">
    <citation type="submission" date="2016-06" db="UniProtKB">
        <authorList>
            <consortium name="WormBaseParasite"/>
        </authorList>
    </citation>
    <scope>IDENTIFICATION</scope>
</reference>